<accession>A0A382W2G1</accession>
<name>A0A382W2G1_9ZZZZ</name>
<evidence type="ECO:0000256" key="1">
    <source>
        <dbReference type="SAM" id="MobiDB-lite"/>
    </source>
</evidence>
<protein>
    <submittedName>
        <fullName evidence="2">Uncharacterized protein</fullName>
    </submittedName>
</protein>
<evidence type="ECO:0000313" key="2">
    <source>
        <dbReference type="EMBL" id="SVD52465.1"/>
    </source>
</evidence>
<sequence length="26" mass="2993">MTSTTPRTREIRRSTALIDSNSDWTP</sequence>
<reference evidence="2" key="1">
    <citation type="submission" date="2018-05" db="EMBL/GenBank/DDBJ databases">
        <authorList>
            <person name="Lanie J.A."/>
            <person name="Ng W.-L."/>
            <person name="Kazmierczak K.M."/>
            <person name="Andrzejewski T.M."/>
            <person name="Davidsen T.M."/>
            <person name="Wayne K.J."/>
            <person name="Tettelin H."/>
            <person name="Glass J.I."/>
            <person name="Rusch D."/>
            <person name="Podicherti R."/>
            <person name="Tsui H.-C.T."/>
            <person name="Winkler M.E."/>
        </authorList>
    </citation>
    <scope>NUCLEOTIDE SEQUENCE</scope>
</reference>
<organism evidence="2">
    <name type="scientific">marine metagenome</name>
    <dbReference type="NCBI Taxonomy" id="408172"/>
    <lineage>
        <taxon>unclassified sequences</taxon>
        <taxon>metagenomes</taxon>
        <taxon>ecological metagenomes</taxon>
    </lineage>
</organism>
<proteinExistence type="predicted"/>
<feature type="compositionally biased region" description="Polar residues" evidence="1">
    <location>
        <begin position="17"/>
        <end position="26"/>
    </location>
</feature>
<feature type="region of interest" description="Disordered" evidence="1">
    <location>
        <begin position="1"/>
        <end position="26"/>
    </location>
</feature>
<dbReference type="EMBL" id="UINC01156189">
    <property type="protein sequence ID" value="SVD52465.1"/>
    <property type="molecule type" value="Genomic_DNA"/>
</dbReference>
<dbReference type="AlphaFoldDB" id="A0A382W2G1"/>
<gene>
    <name evidence="2" type="ORF">METZ01_LOCUS405319</name>
</gene>